<dbReference type="GO" id="GO:0046417">
    <property type="term" value="P:chorismate metabolic process"/>
    <property type="evidence" value="ECO:0007669"/>
    <property type="project" value="InterPro"/>
</dbReference>
<keyword evidence="2" id="KW-0413">Isomerase</keyword>
<accession>A0A2W1K3S4</accession>
<keyword evidence="4" id="KW-0670">Pyruvate</keyword>
<evidence type="ECO:0000259" key="3">
    <source>
        <dbReference type="PROSITE" id="PS51168"/>
    </source>
</evidence>
<dbReference type="Proteomes" id="UP000248886">
    <property type="component" value="Unassembled WGS sequence"/>
</dbReference>
<gene>
    <name evidence="4" type="ORF">DN052_12015</name>
</gene>
<dbReference type="EMBL" id="QKQP01000005">
    <property type="protein sequence ID" value="PZD81110.1"/>
    <property type="molecule type" value="Genomic_DNA"/>
</dbReference>
<organism evidence="4 5">
    <name type="scientific">Acidithiobacillus ferrooxidans</name>
    <name type="common">Thiobacillus ferrooxidans</name>
    <dbReference type="NCBI Taxonomy" id="920"/>
    <lineage>
        <taxon>Bacteria</taxon>
        <taxon>Pseudomonadati</taxon>
        <taxon>Pseudomonadota</taxon>
        <taxon>Acidithiobacillia</taxon>
        <taxon>Acidithiobacillales</taxon>
        <taxon>Acidithiobacillaceae</taxon>
        <taxon>Acidithiobacillus</taxon>
    </lineage>
</organism>
<name>A0A2W1K3S4_ACIFR</name>
<dbReference type="PROSITE" id="PS51168">
    <property type="entry name" value="CHORISMATE_MUT_2"/>
    <property type="match status" value="1"/>
</dbReference>
<sequence>MNIERQVEPEACSGMDDVRREIDRIDRAIIAMLGKRFKYVIEASKFKTSEMSVRSPDRFKAMLEMRREWAQLEGLNPDAIAKMYSDLVNHFIEEEMKQWEIHQRTI</sequence>
<dbReference type="GO" id="GO:0004106">
    <property type="term" value="F:chorismate mutase activity"/>
    <property type="evidence" value="ECO:0007669"/>
    <property type="project" value="UniProtKB-EC"/>
</dbReference>
<keyword evidence="4" id="KW-0456">Lyase</keyword>
<protein>
    <recommendedName>
        <fullName evidence="1">chorismate mutase</fullName>
        <ecNumber evidence="1">5.4.99.5</ecNumber>
    </recommendedName>
</protein>
<proteinExistence type="predicted"/>
<dbReference type="RefSeq" id="WP_009562838.1">
    <property type="nucleotide sequence ID" value="NZ_AP025160.1"/>
</dbReference>
<feature type="domain" description="Chorismate mutase" evidence="3">
    <location>
        <begin position="9"/>
        <end position="99"/>
    </location>
</feature>
<dbReference type="GO" id="GO:0016829">
    <property type="term" value="F:lyase activity"/>
    <property type="evidence" value="ECO:0007669"/>
    <property type="project" value="UniProtKB-KW"/>
</dbReference>
<dbReference type="GeneID" id="65282149"/>
<dbReference type="SMART" id="SM00830">
    <property type="entry name" value="CM_2"/>
    <property type="match status" value="1"/>
</dbReference>
<dbReference type="InterPro" id="IPR036263">
    <property type="entry name" value="Chorismate_II_sf"/>
</dbReference>
<evidence type="ECO:0000256" key="2">
    <source>
        <dbReference type="ARBA" id="ARBA00023235"/>
    </source>
</evidence>
<dbReference type="PANTHER" id="PTHR38041">
    <property type="entry name" value="CHORISMATE MUTASE"/>
    <property type="match status" value="1"/>
</dbReference>
<dbReference type="InterPro" id="IPR051331">
    <property type="entry name" value="Chorismate_mutase-related"/>
</dbReference>
<dbReference type="InterPro" id="IPR002701">
    <property type="entry name" value="CM_II_prokaryot"/>
</dbReference>
<dbReference type="OMA" id="GAFIDYE"/>
<evidence type="ECO:0000256" key="1">
    <source>
        <dbReference type="ARBA" id="ARBA00012404"/>
    </source>
</evidence>
<dbReference type="PANTHER" id="PTHR38041:SF1">
    <property type="entry name" value="CHORISMATE MUTASE"/>
    <property type="match status" value="1"/>
</dbReference>
<dbReference type="AlphaFoldDB" id="A0A2W1K3S4"/>
<evidence type="ECO:0000313" key="4">
    <source>
        <dbReference type="EMBL" id="PZD81110.1"/>
    </source>
</evidence>
<dbReference type="GO" id="GO:0009697">
    <property type="term" value="P:salicylic acid biosynthetic process"/>
    <property type="evidence" value="ECO:0007669"/>
    <property type="project" value="TreeGrafter"/>
</dbReference>
<dbReference type="SUPFAM" id="SSF48600">
    <property type="entry name" value="Chorismate mutase II"/>
    <property type="match status" value="1"/>
</dbReference>
<dbReference type="InterPro" id="IPR036979">
    <property type="entry name" value="CM_dom_sf"/>
</dbReference>
<dbReference type="OrthoDB" id="514491at2"/>
<dbReference type="EC" id="5.4.99.5" evidence="1"/>
<dbReference type="Pfam" id="PF01817">
    <property type="entry name" value="CM_2"/>
    <property type="match status" value="1"/>
</dbReference>
<comment type="caution">
    <text evidence="4">The sequence shown here is derived from an EMBL/GenBank/DDBJ whole genome shotgun (WGS) entry which is preliminary data.</text>
</comment>
<dbReference type="Gene3D" id="1.20.59.10">
    <property type="entry name" value="Chorismate mutase"/>
    <property type="match status" value="1"/>
</dbReference>
<evidence type="ECO:0000313" key="5">
    <source>
        <dbReference type="Proteomes" id="UP000248886"/>
    </source>
</evidence>
<reference evidence="4 5" key="1">
    <citation type="submission" date="2018-06" db="EMBL/GenBank/DDBJ databases">
        <title>Draft sequence of Acidithiobacillus ferrooxidans CCM 4253.</title>
        <authorList>
            <person name="Moya-Beltran A."/>
            <person name="Castro M."/>
            <person name="Covarrubias P.C."/>
            <person name="Issotta F."/>
            <person name="Janiczek O."/>
            <person name="Mandl M."/>
            <person name="Kucera J."/>
            <person name="Quatrini R."/>
        </authorList>
    </citation>
    <scope>NUCLEOTIDE SEQUENCE [LARGE SCALE GENOMIC DNA]</scope>
    <source>
        <strain evidence="4 5">CCM 4253</strain>
    </source>
</reference>
<dbReference type="NCBIfam" id="NF005475">
    <property type="entry name" value="PRK07075.1"/>
    <property type="match status" value="1"/>
</dbReference>